<feature type="domain" description="Protein FecR C-terminal" evidence="3">
    <location>
        <begin position="261"/>
        <end position="326"/>
    </location>
</feature>
<dbReference type="Pfam" id="PF16344">
    <property type="entry name" value="FecR_C"/>
    <property type="match status" value="1"/>
</dbReference>
<accession>A0A916JKL2</accession>
<name>A0A916JKL2_9BACT</name>
<dbReference type="RefSeq" id="WP_215242380.1">
    <property type="nucleotide sequence ID" value="NZ_CAJRAF010000004.1"/>
</dbReference>
<dbReference type="Gene3D" id="3.55.50.30">
    <property type="match status" value="1"/>
</dbReference>
<keyword evidence="5" id="KW-1185">Reference proteome</keyword>
<evidence type="ECO:0000259" key="3">
    <source>
        <dbReference type="Pfam" id="PF16344"/>
    </source>
</evidence>
<dbReference type="AlphaFoldDB" id="A0A916JKL2"/>
<evidence type="ECO:0000313" key="5">
    <source>
        <dbReference type="Proteomes" id="UP000680038"/>
    </source>
</evidence>
<protein>
    <recommendedName>
        <fullName evidence="6">FecR family protein</fullName>
    </recommendedName>
</protein>
<dbReference type="InterPro" id="IPR006860">
    <property type="entry name" value="FecR"/>
</dbReference>
<keyword evidence="1" id="KW-1133">Transmembrane helix</keyword>
<gene>
    <name evidence="4" type="ORF">DYBT9275_06093</name>
</gene>
<dbReference type="Gene3D" id="2.60.120.1440">
    <property type="match status" value="1"/>
</dbReference>
<dbReference type="InterPro" id="IPR032508">
    <property type="entry name" value="FecR_C"/>
</dbReference>
<keyword evidence="1" id="KW-0812">Transmembrane</keyword>
<dbReference type="GO" id="GO:0016989">
    <property type="term" value="F:sigma factor antagonist activity"/>
    <property type="evidence" value="ECO:0007669"/>
    <property type="project" value="TreeGrafter"/>
</dbReference>
<evidence type="ECO:0000259" key="2">
    <source>
        <dbReference type="Pfam" id="PF04773"/>
    </source>
</evidence>
<dbReference type="Pfam" id="PF04773">
    <property type="entry name" value="FecR"/>
    <property type="match status" value="1"/>
</dbReference>
<organism evidence="4 5">
    <name type="scientific">Dyadobacter helix</name>
    <dbReference type="NCBI Taxonomy" id="2822344"/>
    <lineage>
        <taxon>Bacteria</taxon>
        <taxon>Pseudomonadati</taxon>
        <taxon>Bacteroidota</taxon>
        <taxon>Cytophagia</taxon>
        <taxon>Cytophagales</taxon>
        <taxon>Spirosomataceae</taxon>
        <taxon>Dyadobacter</taxon>
    </lineage>
</organism>
<proteinExistence type="predicted"/>
<evidence type="ECO:0000256" key="1">
    <source>
        <dbReference type="SAM" id="Phobius"/>
    </source>
</evidence>
<dbReference type="PANTHER" id="PTHR30273">
    <property type="entry name" value="PERIPLASMIC SIGNAL SENSOR AND SIGMA FACTOR ACTIVATOR FECR-RELATED"/>
    <property type="match status" value="1"/>
</dbReference>
<dbReference type="PIRSF" id="PIRSF018266">
    <property type="entry name" value="FecR"/>
    <property type="match status" value="1"/>
</dbReference>
<sequence length="334" mass="38931">MKKQVNKHLLFDFFSEKTTLMQRKLIEEWLEDSENQELYYKYLDEWEAQHPQFFPDLDKALQTYQFVLEGEISSKEGPEPMEEVPMPEQNRGRWWLLRGLVAASVLFAALFLYRKELMYQSLKSAAGHSSTYRLPDGTQVILNVNSELLIPRFGFGRESREVILFGEANFNVTHTRSHTRFVVNMGDHYQVEVLGTEFVAYSRKEGKRVFLSRGKVKLQLPEGKQLYMKPGNLFSSAQDGTFKVSTPVKPQELTAWKEQMFYFDNTLLSDVARQMEERFNVNVRISDPLLSARRIGGIYRAENADDLLQILSELLPIEIIQNQDYIELRIPQNP</sequence>
<dbReference type="InterPro" id="IPR012373">
    <property type="entry name" value="Ferrdict_sens_TM"/>
</dbReference>
<feature type="transmembrane region" description="Helical" evidence="1">
    <location>
        <begin position="95"/>
        <end position="113"/>
    </location>
</feature>
<dbReference type="Proteomes" id="UP000680038">
    <property type="component" value="Unassembled WGS sequence"/>
</dbReference>
<dbReference type="PANTHER" id="PTHR30273:SF2">
    <property type="entry name" value="PROTEIN FECR"/>
    <property type="match status" value="1"/>
</dbReference>
<comment type="caution">
    <text evidence="4">The sequence shown here is derived from an EMBL/GenBank/DDBJ whole genome shotgun (WGS) entry which is preliminary data.</text>
</comment>
<dbReference type="EMBL" id="CAJRAF010000004">
    <property type="protein sequence ID" value="CAG5018894.1"/>
    <property type="molecule type" value="Genomic_DNA"/>
</dbReference>
<feature type="domain" description="FecR protein" evidence="2">
    <location>
        <begin position="122"/>
        <end position="217"/>
    </location>
</feature>
<reference evidence="4" key="1">
    <citation type="submission" date="2021-04" db="EMBL/GenBank/DDBJ databases">
        <authorList>
            <person name="Rodrigo-Torres L."/>
            <person name="Arahal R. D."/>
            <person name="Lucena T."/>
        </authorList>
    </citation>
    <scope>NUCLEOTIDE SEQUENCE</scope>
    <source>
        <strain evidence="4">CECT 9275</strain>
    </source>
</reference>
<keyword evidence="1" id="KW-0472">Membrane</keyword>
<evidence type="ECO:0000313" key="4">
    <source>
        <dbReference type="EMBL" id="CAG5018894.1"/>
    </source>
</evidence>
<evidence type="ECO:0008006" key="6">
    <source>
        <dbReference type="Google" id="ProtNLM"/>
    </source>
</evidence>